<dbReference type="Pfam" id="PF12937">
    <property type="entry name" value="F-box-like"/>
    <property type="match status" value="1"/>
</dbReference>
<dbReference type="Proteomes" id="UP000077755">
    <property type="component" value="Chromosome 1"/>
</dbReference>
<protein>
    <recommendedName>
        <fullName evidence="6">F-box domain-containing protein</fullName>
    </recommendedName>
</protein>
<evidence type="ECO:0000313" key="5">
    <source>
        <dbReference type="Proteomes" id="UP000077755"/>
    </source>
</evidence>
<evidence type="ECO:0000313" key="4">
    <source>
        <dbReference type="EMBL" id="WOG84837.1"/>
    </source>
</evidence>
<dbReference type="Gene3D" id="1.20.1280.50">
    <property type="match status" value="1"/>
</dbReference>
<dbReference type="CDD" id="cd09917">
    <property type="entry name" value="F-box_SF"/>
    <property type="match status" value="1"/>
</dbReference>
<evidence type="ECO:0000259" key="1">
    <source>
        <dbReference type="Pfam" id="PF03478"/>
    </source>
</evidence>
<evidence type="ECO:0000259" key="2">
    <source>
        <dbReference type="Pfam" id="PF12937"/>
    </source>
</evidence>
<dbReference type="PANTHER" id="PTHR44259">
    <property type="entry name" value="OS07G0183000 PROTEIN-RELATED"/>
    <property type="match status" value="1"/>
</dbReference>
<evidence type="ECO:0008006" key="6">
    <source>
        <dbReference type="Google" id="ProtNLM"/>
    </source>
</evidence>
<feature type="domain" description="KIB1-4 beta-propeller" evidence="1">
    <location>
        <begin position="132"/>
        <end position="397"/>
    </location>
</feature>
<dbReference type="InterPro" id="IPR050942">
    <property type="entry name" value="F-box_BR-signaling"/>
</dbReference>
<sequence length="432" mass="50109">MLFIMPRAVSYYLSPTFFYRNIPCIINQTSRMSWADLPVDILFIIFGFVHNRKNFNMIDLYQCLAVCHSWRSVAKQIWRNHILPTTPWLVSTIDASTKINLKTDLYNFYKHPPSLDINKSDASFSFTLDLFHLRTFASCDGWLLLGNYDNLPFLYNPITLVLLQLPVLPQIHMLYHMKFVSSGASPTDHECMICLKFSNKRGHWGGYDDYNNYLAFCRPASSTSWVILHEKSEDYTFSGGKFYTISNSGELFLYNSEILNGNTSVGIGHPWKEIKIAGPVFNGNLLLGFNDRCFFYLLESKHKVLLMVMRLVEDNKVSRSFRIFKLNSSDNNYDIRRSNYYPYYWKEISNLPEKESIILLWNEGMSISVDDHNGYKSNCIYFYDEDGVGQLTTYGIYEVGTRKIKSKSANHYSGDAGCYNFHLFTPSKISNF</sequence>
<keyword evidence="5" id="KW-1185">Reference proteome</keyword>
<dbReference type="SUPFAM" id="SSF81383">
    <property type="entry name" value="F-box domain"/>
    <property type="match status" value="1"/>
</dbReference>
<dbReference type="Pfam" id="PF03478">
    <property type="entry name" value="Beta-prop_KIB1-4"/>
    <property type="match status" value="1"/>
</dbReference>
<dbReference type="InterPro" id="IPR005174">
    <property type="entry name" value="KIB1-4_b-propeller"/>
</dbReference>
<reference evidence="4" key="2">
    <citation type="submission" date="2022-03" db="EMBL/GenBank/DDBJ databases">
        <title>Draft title - Genomic analysis of global carrot germplasm unveils the trajectory of domestication and the origin of high carotenoid orange carrot.</title>
        <authorList>
            <person name="Iorizzo M."/>
            <person name="Ellison S."/>
            <person name="Senalik D."/>
            <person name="Macko-Podgorni A."/>
            <person name="Grzebelus D."/>
            <person name="Bostan H."/>
            <person name="Rolling W."/>
            <person name="Curaba J."/>
            <person name="Simon P."/>
        </authorList>
    </citation>
    <scope>NUCLEOTIDE SEQUENCE</scope>
    <source>
        <tissue evidence="4">Leaf</tissue>
    </source>
</reference>
<dbReference type="AlphaFoldDB" id="A0A162B7X6"/>
<evidence type="ECO:0000313" key="3">
    <source>
        <dbReference type="EMBL" id="KZN11133.1"/>
    </source>
</evidence>
<dbReference type="Gramene" id="KZN11133">
    <property type="protein sequence ID" value="KZN11133"/>
    <property type="gene ID" value="DCAR_003789"/>
</dbReference>
<dbReference type="InterPro" id="IPR001810">
    <property type="entry name" value="F-box_dom"/>
</dbReference>
<gene>
    <name evidence="3" type="ORF">DCAR_003789</name>
    <name evidence="4" type="ORF">DCAR_0104022</name>
</gene>
<dbReference type="PANTHER" id="PTHR44259:SF15">
    <property type="entry name" value="F-BOX PROTEIN KIB2-RELATED"/>
    <property type="match status" value="1"/>
</dbReference>
<feature type="domain" description="F-box" evidence="2">
    <location>
        <begin position="34"/>
        <end position="81"/>
    </location>
</feature>
<dbReference type="InterPro" id="IPR036047">
    <property type="entry name" value="F-box-like_dom_sf"/>
</dbReference>
<accession>A0A162B7X6</accession>
<reference evidence="3" key="1">
    <citation type="journal article" date="2016" name="Nat. Genet.">
        <title>A high-quality carrot genome assembly provides new insights into carotenoid accumulation and asterid genome evolution.</title>
        <authorList>
            <person name="Iorizzo M."/>
            <person name="Ellison S."/>
            <person name="Senalik D."/>
            <person name="Zeng P."/>
            <person name="Satapoomin P."/>
            <person name="Huang J."/>
            <person name="Bowman M."/>
            <person name="Iovene M."/>
            <person name="Sanseverino W."/>
            <person name="Cavagnaro P."/>
            <person name="Yildiz M."/>
            <person name="Macko-Podgorni A."/>
            <person name="Moranska E."/>
            <person name="Grzebelus E."/>
            <person name="Grzebelus D."/>
            <person name="Ashrafi H."/>
            <person name="Zheng Z."/>
            <person name="Cheng S."/>
            <person name="Spooner D."/>
            <person name="Van Deynze A."/>
            <person name="Simon P."/>
        </authorList>
    </citation>
    <scope>NUCLEOTIDE SEQUENCE [LARGE SCALE GENOMIC DNA]</scope>
    <source>
        <tissue evidence="3">Leaf</tissue>
    </source>
</reference>
<organism evidence="3">
    <name type="scientific">Daucus carota subsp. sativus</name>
    <name type="common">Carrot</name>
    <dbReference type="NCBI Taxonomy" id="79200"/>
    <lineage>
        <taxon>Eukaryota</taxon>
        <taxon>Viridiplantae</taxon>
        <taxon>Streptophyta</taxon>
        <taxon>Embryophyta</taxon>
        <taxon>Tracheophyta</taxon>
        <taxon>Spermatophyta</taxon>
        <taxon>Magnoliopsida</taxon>
        <taxon>eudicotyledons</taxon>
        <taxon>Gunneridae</taxon>
        <taxon>Pentapetalae</taxon>
        <taxon>asterids</taxon>
        <taxon>campanulids</taxon>
        <taxon>Apiales</taxon>
        <taxon>Apiaceae</taxon>
        <taxon>Apioideae</taxon>
        <taxon>Scandiceae</taxon>
        <taxon>Daucinae</taxon>
        <taxon>Daucus</taxon>
        <taxon>Daucus sect. Daucus</taxon>
    </lineage>
</organism>
<proteinExistence type="predicted"/>
<dbReference type="EMBL" id="LNRQ01000001">
    <property type="protein sequence ID" value="KZN11133.1"/>
    <property type="molecule type" value="Genomic_DNA"/>
</dbReference>
<dbReference type="EMBL" id="CP093343">
    <property type="protein sequence ID" value="WOG84837.1"/>
    <property type="molecule type" value="Genomic_DNA"/>
</dbReference>
<name>A0A162B7X6_DAUCS</name>